<dbReference type="InterPro" id="IPR010652">
    <property type="entry name" value="DUF1232"/>
</dbReference>
<protein>
    <recommendedName>
        <fullName evidence="5">DUF1232 domain-containing protein</fullName>
    </recommendedName>
</protein>
<accession>A0A095VNS3</accession>
<keyword evidence="7" id="KW-1185">Reference proteome</keyword>
<keyword evidence="3" id="KW-1133">Transmembrane helix</keyword>
<dbReference type="eggNOG" id="COG3339">
    <property type="taxonomic scope" value="Bacteria"/>
</dbReference>
<evidence type="ECO:0000313" key="7">
    <source>
        <dbReference type="Proteomes" id="UP000029640"/>
    </source>
</evidence>
<dbReference type="AlphaFoldDB" id="A0A095VNS3"/>
<keyword evidence="4" id="KW-0472">Membrane</keyword>
<dbReference type="RefSeq" id="WP_052094291.1">
    <property type="nucleotide sequence ID" value="NZ_KN234747.1"/>
</dbReference>
<evidence type="ECO:0000256" key="1">
    <source>
        <dbReference type="ARBA" id="ARBA00004127"/>
    </source>
</evidence>
<dbReference type="EMBL" id="AUVB01000085">
    <property type="protein sequence ID" value="KGE02763.1"/>
    <property type="molecule type" value="Genomic_DNA"/>
</dbReference>
<dbReference type="Proteomes" id="UP000029640">
    <property type="component" value="Unassembled WGS sequence"/>
</dbReference>
<comment type="caution">
    <text evidence="6">The sequence shown here is derived from an EMBL/GenBank/DDBJ whole genome shotgun (WGS) entry which is preliminary data.</text>
</comment>
<evidence type="ECO:0000259" key="5">
    <source>
        <dbReference type="Pfam" id="PF06803"/>
    </source>
</evidence>
<dbReference type="HOGENOM" id="CLU_133088_0_1_6"/>
<name>A0A095VNS3_9GAMM</name>
<evidence type="ECO:0000256" key="3">
    <source>
        <dbReference type="ARBA" id="ARBA00022989"/>
    </source>
</evidence>
<dbReference type="GO" id="GO:0012505">
    <property type="term" value="C:endomembrane system"/>
    <property type="evidence" value="ECO:0007669"/>
    <property type="project" value="UniProtKB-SubCell"/>
</dbReference>
<evidence type="ECO:0000313" key="6">
    <source>
        <dbReference type="EMBL" id="KGE02763.1"/>
    </source>
</evidence>
<gene>
    <name evidence="6" type="ORF">HRUBRA_02741</name>
</gene>
<reference evidence="6 7" key="1">
    <citation type="journal article" date="2014" name="Genome Announc.">
        <title>Genome Sequence of Gammaproteobacterial Pseudohaliea rubra Type Strain DSM 19751, Isolated from Coastal Seawater of the Mediterranean Sea.</title>
        <authorList>
            <person name="Spring S."/>
            <person name="Fiebig A."/>
            <person name="Riedel T."/>
            <person name="Goker M."/>
            <person name="Klenk H.P."/>
        </authorList>
    </citation>
    <scope>NUCLEOTIDE SEQUENCE [LARGE SCALE GENOMIC DNA]</scope>
    <source>
        <strain evidence="6 7">DSM 19751</strain>
    </source>
</reference>
<dbReference type="OrthoDB" id="9804184at2"/>
<proteinExistence type="predicted"/>
<organism evidence="6 7">
    <name type="scientific">Pseudohaliea rubra DSM 19751</name>
    <dbReference type="NCBI Taxonomy" id="1265313"/>
    <lineage>
        <taxon>Bacteria</taxon>
        <taxon>Pseudomonadati</taxon>
        <taxon>Pseudomonadota</taxon>
        <taxon>Gammaproteobacteria</taxon>
        <taxon>Cellvibrionales</taxon>
        <taxon>Halieaceae</taxon>
        <taxon>Pseudohaliea</taxon>
    </lineage>
</organism>
<evidence type="ECO:0000256" key="2">
    <source>
        <dbReference type="ARBA" id="ARBA00022692"/>
    </source>
</evidence>
<evidence type="ECO:0000256" key="4">
    <source>
        <dbReference type="ARBA" id="ARBA00023136"/>
    </source>
</evidence>
<feature type="domain" description="DUF1232" evidence="5">
    <location>
        <begin position="50"/>
        <end position="84"/>
    </location>
</feature>
<sequence length="130" mass="14125">MVKGPGNTFDEAGFWAKLRRQGAQAGREVIEKALWLYYAAEAPGTPAWARSVIYGALAYLVFPADAIPDALPAVGFSDDLGVLAAAVTTVALFIDDEVRRRAGATLERWFGRRSRQGLPMLCALTERDVP</sequence>
<comment type="subcellular location">
    <subcellularLocation>
        <location evidence="1">Endomembrane system</location>
        <topology evidence="1">Multi-pass membrane protein</topology>
    </subcellularLocation>
</comment>
<dbReference type="Pfam" id="PF06803">
    <property type="entry name" value="DUF1232"/>
    <property type="match status" value="1"/>
</dbReference>
<keyword evidence="2" id="KW-0812">Transmembrane</keyword>
<dbReference type="PATRIC" id="fig|1265313.6.peg.2700"/>